<dbReference type="InterPro" id="IPR013525">
    <property type="entry name" value="ABC2_TM"/>
</dbReference>
<comment type="caution">
    <text evidence="7">The sequence shown here is derived from an EMBL/GenBank/DDBJ whole genome shotgun (WGS) entry which is preliminary data.</text>
</comment>
<evidence type="ECO:0000256" key="1">
    <source>
        <dbReference type="ARBA" id="ARBA00004141"/>
    </source>
</evidence>
<evidence type="ECO:0000256" key="3">
    <source>
        <dbReference type="ARBA" id="ARBA00022989"/>
    </source>
</evidence>
<evidence type="ECO:0000313" key="8">
    <source>
        <dbReference type="Proteomes" id="UP000263486"/>
    </source>
</evidence>
<dbReference type="EMBL" id="QUAJ01000006">
    <property type="protein sequence ID" value="REI42033.1"/>
    <property type="molecule type" value="Genomic_DNA"/>
</dbReference>
<keyword evidence="8" id="KW-1185">Reference proteome</keyword>
<feature type="transmembrane region" description="Helical" evidence="5">
    <location>
        <begin position="141"/>
        <end position="164"/>
    </location>
</feature>
<dbReference type="PRINTS" id="PR00164">
    <property type="entry name" value="ABC2TRNSPORT"/>
</dbReference>
<feature type="transmembrane region" description="Helical" evidence="5">
    <location>
        <begin position="84"/>
        <end position="104"/>
    </location>
</feature>
<sequence length="263" mass="29553">MDMKANLRVFISSIFLQMRQSFGRSMFRFCMIVYPILYGFTLYMIYMDSSNEKIINYVMFGTAVASLWGTISFSSAGDIDRERFMGALEIIFNSPTNFFLIMFGKVVGNTILGTLSMLISIFFVSIAFSIPIIIVDLSKFILVFIIGLSSFIGIAMMLSGLLAVSRSTRIFMNILDYPMMILSGVAFPISLLPSSLIPISYSLAPTHFLLLIRMCISGIDNLHSFYIHLGYLIGLTTIYGILSYFLYKIIDIKAREKATLGVI</sequence>
<dbReference type="Proteomes" id="UP000263486">
    <property type="component" value="Unassembled WGS sequence"/>
</dbReference>
<keyword evidence="2 5" id="KW-0812">Transmembrane</keyword>
<evidence type="ECO:0000256" key="4">
    <source>
        <dbReference type="ARBA" id="ARBA00023136"/>
    </source>
</evidence>
<keyword evidence="3 5" id="KW-1133">Transmembrane helix</keyword>
<dbReference type="InterPro" id="IPR000412">
    <property type="entry name" value="ABC_2_transport"/>
</dbReference>
<name>A0ABX9KII1_9FUSO</name>
<gene>
    <name evidence="7" type="ORF">DYH56_04750</name>
</gene>
<dbReference type="Pfam" id="PF12698">
    <property type="entry name" value="ABC2_membrane_3"/>
    <property type="match status" value="1"/>
</dbReference>
<dbReference type="PANTHER" id="PTHR43229:SF6">
    <property type="entry name" value="ABC-TYPE MULTIDRUG TRANSPORT SYSTEM, PERMEASE COMPONENT"/>
    <property type="match status" value="1"/>
</dbReference>
<accession>A0ABX9KII1</accession>
<evidence type="ECO:0000256" key="5">
    <source>
        <dbReference type="SAM" id="Phobius"/>
    </source>
</evidence>
<proteinExistence type="predicted"/>
<comment type="subcellular location">
    <subcellularLocation>
        <location evidence="1">Membrane</location>
        <topology evidence="1">Multi-pass membrane protein</topology>
    </subcellularLocation>
</comment>
<dbReference type="PANTHER" id="PTHR43229">
    <property type="entry name" value="NODULATION PROTEIN J"/>
    <property type="match status" value="1"/>
</dbReference>
<dbReference type="InterPro" id="IPR051784">
    <property type="entry name" value="Nod_factor_ABC_transporter"/>
</dbReference>
<evidence type="ECO:0000259" key="6">
    <source>
        <dbReference type="Pfam" id="PF12698"/>
    </source>
</evidence>
<evidence type="ECO:0000313" key="7">
    <source>
        <dbReference type="EMBL" id="REI42033.1"/>
    </source>
</evidence>
<dbReference type="RefSeq" id="WP_114641717.1">
    <property type="nucleotide sequence ID" value="NZ_QUAJ01000006.1"/>
</dbReference>
<feature type="transmembrane region" description="Helical" evidence="5">
    <location>
        <begin position="26"/>
        <end position="46"/>
    </location>
</feature>
<organism evidence="7 8">
    <name type="scientific">Psychrilyobacter piezotolerans</name>
    <dbReference type="NCBI Taxonomy" id="2293438"/>
    <lineage>
        <taxon>Bacteria</taxon>
        <taxon>Fusobacteriati</taxon>
        <taxon>Fusobacteriota</taxon>
        <taxon>Fusobacteriia</taxon>
        <taxon>Fusobacteriales</taxon>
        <taxon>Fusobacteriaceae</taxon>
        <taxon>Psychrilyobacter</taxon>
    </lineage>
</organism>
<evidence type="ECO:0000256" key="2">
    <source>
        <dbReference type="ARBA" id="ARBA00022692"/>
    </source>
</evidence>
<feature type="domain" description="ABC-2 type transporter transmembrane" evidence="6">
    <location>
        <begin position="49"/>
        <end position="244"/>
    </location>
</feature>
<keyword evidence="4 5" id="KW-0472">Membrane</keyword>
<feature type="transmembrane region" description="Helical" evidence="5">
    <location>
        <begin position="58"/>
        <end position="77"/>
    </location>
</feature>
<protein>
    <submittedName>
        <fullName evidence="7">ABC transporter permease</fullName>
    </submittedName>
</protein>
<feature type="transmembrane region" description="Helical" evidence="5">
    <location>
        <begin position="110"/>
        <end position="134"/>
    </location>
</feature>
<feature type="transmembrane region" description="Helical" evidence="5">
    <location>
        <begin position="225"/>
        <end position="247"/>
    </location>
</feature>
<reference evidence="7 8" key="1">
    <citation type="submission" date="2018-08" db="EMBL/GenBank/DDBJ databases">
        <title>Draft genome sequence of Psychrilyobacter sp. strain SD5 isolated from Black Sea water.</title>
        <authorList>
            <person name="Yadav S."/>
            <person name="Villanueva L."/>
            <person name="Damste J.S.S."/>
        </authorList>
    </citation>
    <scope>NUCLEOTIDE SEQUENCE [LARGE SCALE GENOMIC DNA]</scope>
    <source>
        <strain evidence="7 8">SD5</strain>
    </source>
</reference>